<dbReference type="Pfam" id="PF00087">
    <property type="entry name" value="Toxin_TOLIP"/>
    <property type="match status" value="1"/>
</dbReference>
<dbReference type="InterPro" id="IPR035076">
    <property type="entry name" value="Toxin/TOLIP"/>
</dbReference>
<reference evidence="3 4" key="1">
    <citation type="submission" date="2021-06" db="EMBL/GenBank/DDBJ databases">
        <title>Chromosome-level genome assembly of the red-tail catfish (Hemibagrus wyckioides).</title>
        <authorList>
            <person name="Shao F."/>
        </authorList>
    </citation>
    <scope>NUCLEOTIDE SEQUENCE [LARGE SCALE GENOMIC DNA]</scope>
    <source>
        <strain evidence="3">EC202008001</strain>
        <tissue evidence="3">Blood</tissue>
    </source>
</reference>
<feature type="signal peptide" evidence="1">
    <location>
        <begin position="1"/>
        <end position="20"/>
    </location>
</feature>
<protein>
    <recommendedName>
        <fullName evidence="2">Snake toxin/toxin-like domain-containing protein</fullName>
    </recommendedName>
</protein>
<dbReference type="AlphaFoldDB" id="A0A9D3NHX5"/>
<dbReference type="EMBL" id="JAHKSW010000017">
    <property type="protein sequence ID" value="KAG7321613.1"/>
    <property type="molecule type" value="Genomic_DNA"/>
</dbReference>
<organism evidence="3 4">
    <name type="scientific">Hemibagrus wyckioides</name>
    <dbReference type="NCBI Taxonomy" id="337641"/>
    <lineage>
        <taxon>Eukaryota</taxon>
        <taxon>Metazoa</taxon>
        <taxon>Chordata</taxon>
        <taxon>Craniata</taxon>
        <taxon>Vertebrata</taxon>
        <taxon>Euteleostomi</taxon>
        <taxon>Actinopterygii</taxon>
        <taxon>Neopterygii</taxon>
        <taxon>Teleostei</taxon>
        <taxon>Ostariophysi</taxon>
        <taxon>Siluriformes</taxon>
        <taxon>Bagridae</taxon>
        <taxon>Hemibagrus</taxon>
    </lineage>
</organism>
<comment type="caution">
    <text evidence="3">The sequence shown here is derived from an EMBL/GenBank/DDBJ whole genome shotgun (WGS) entry which is preliminary data.</text>
</comment>
<proteinExistence type="predicted"/>
<feature type="chain" id="PRO_5039732205" description="Snake toxin/toxin-like domain-containing protein" evidence="1">
    <location>
        <begin position="21"/>
        <end position="76"/>
    </location>
</feature>
<feature type="domain" description="Snake toxin/toxin-like" evidence="2">
    <location>
        <begin position="21"/>
        <end position="75"/>
    </location>
</feature>
<name>A0A9D3NHX5_9TELE</name>
<evidence type="ECO:0000256" key="1">
    <source>
        <dbReference type="SAM" id="SignalP"/>
    </source>
</evidence>
<evidence type="ECO:0000313" key="3">
    <source>
        <dbReference type="EMBL" id="KAG7321613.1"/>
    </source>
</evidence>
<dbReference type="SUPFAM" id="SSF57302">
    <property type="entry name" value="Snake toxin-like"/>
    <property type="match status" value="1"/>
</dbReference>
<dbReference type="OrthoDB" id="9449056at2759"/>
<sequence>MKLLVCMFLLVLLCSTPVHSLQCYTCENGDCKTPTVCPEHTNFCKTVSTPDVFTRTCEEFCVPGVDTFCCQEDLCG</sequence>
<keyword evidence="1" id="KW-0732">Signal</keyword>
<keyword evidence="4" id="KW-1185">Reference proteome</keyword>
<accession>A0A9D3NHX5</accession>
<evidence type="ECO:0000313" key="4">
    <source>
        <dbReference type="Proteomes" id="UP000824219"/>
    </source>
</evidence>
<dbReference type="InterPro" id="IPR045860">
    <property type="entry name" value="Snake_toxin-like_sf"/>
</dbReference>
<evidence type="ECO:0000259" key="2">
    <source>
        <dbReference type="Pfam" id="PF00087"/>
    </source>
</evidence>
<gene>
    <name evidence="3" type="ORF">KOW79_014471</name>
</gene>
<dbReference type="Proteomes" id="UP000824219">
    <property type="component" value="Linkage Group LG17"/>
</dbReference>